<feature type="region of interest" description="Disordered" evidence="1">
    <location>
        <begin position="111"/>
        <end position="130"/>
    </location>
</feature>
<dbReference type="Proteomes" id="UP000031501">
    <property type="component" value="Chromosome"/>
</dbReference>
<accession>A0A221NWR1</accession>
<sequence length="130" mass="14956">MTTADVDRSQWEDTTPDDRKIPWKRITAPEARSGPVSTHPVMADRGFVHTAPWWVDGTLYTDNARWFGHVREQAQQSGQQILVEEAPDGAPAEHRTQVEAMRRYAELHTLRPARPLPRDEQGQPLLVRFY</sequence>
<name>A0A221NWR1_9ACTN</name>
<dbReference type="OrthoDB" id="4256654at2"/>
<dbReference type="KEGG" id="splu:LK06_009065"/>
<dbReference type="EMBL" id="CP022433">
    <property type="protein sequence ID" value="ASN24354.1"/>
    <property type="molecule type" value="Genomic_DNA"/>
</dbReference>
<feature type="region of interest" description="Disordered" evidence="1">
    <location>
        <begin position="1"/>
        <end position="41"/>
    </location>
</feature>
<evidence type="ECO:0000313" key="3">
    <source>
        <dbReference type="Proteomes" id="UP000031501"/>
    </source>
</evidence>
<proteinExistence type="predicted"/>
<dbReference type="RefSeq" id="WP_039657129.1">
    <property type="nucleotide sequence ID" value="NZ_CP021080.1"/>
</dbReference>
<evidence type="ECO:0000256" key="1">
    <source>
        <dbReference type="SAM" id="MobiDB-lite"/>
    </source>
</evidence>
<organism evidence="2 3">
    <name type="scientific">Streptomyces pluripotens</name>
    <dbReference type="NCBI Taxonomy" id="1355015"/>
    <lineage>
        <taxon>Bacteria</taxon>
        <taxon>Bacillati</taxon>
        <taxon>Actinomycetota</taxon>
        <taxon>Actinomycetes</taxon>
        <taxon>Kitasatosporales</taxon>
        <taxon>Streptomycetaceae</taxon>
        <taxon>Streptomyces</taxon>
    </lineage>
</organism>
<dbReference type="AlphaFoldDB" id="A0A221NWR1"/>
<keyword evidence="3" id="KW-1185">Reference proteome</keyword>
<protein>
    <submittedName>
        <fullName evidence="2">Uncharacterized protein</fullName>
    </submittedName>
</protein>
<evidence type="ECO:0000313" key="2">
    <source>
        <dbReference type="EMBL" id="ASN24354.1"/>
    </source>
</evidence>
<gene>
    <name evidence="2" type="ORF">LK07_10175</name>
</gene>
<dbReference type="STRING" id="1355015.LK06_009065"/>
<feature type="compositionally biased region" description="Basic and acidic residues" evidence="1">
    <location>
        <begin position="1"/>
        <end position="21"/>
    </location>
</feature>
<reference evidence="2 3" key="1">
    <citation type="submission" date="2017-07" db="EMBL/GenBank/DDBJ databases">
        <title>Genome sequence of Streptomyces pluripotens MUSC 137T.</title>
        <authorList>
            <person name="Ser H.-L."/>
            <person name="Lee L.-H."/>
        </authorList>
    </citation>
    <scope>NUCLEOTIDE SEQUENCE [LARGE SCALE GENOMIC DNA]</scope>
    <source>
        <strain evidence="2 3">MUSC 137</strain>
    </source>
</reference>